<dbReference type="AlphaFoldDB" id="A0A914XLC5"/>
<sequence length="91" mass="10073">MNRPIVDPKHKYILLCHTRWGSQPQRRNANSKPVAGRFAAADDAGAYRPAFARRHPPPSAGAHWVGPKLAPLRTAAQQPSHCHAVCTYQLQ</sequence>
<evidence type="ECO:0000313" key="1">
    <source>
        <dbReference type="Proteomes" id="UP000887566"/>
    </source>
</evidence>
<name>A0A914XLC5_9BILA</name>
<organism evidence="1 2">
    <name type="scientific">Plectus sambesii</name>
    <dbReference type="NCBI Taxonomy" id="2011161"/>
    <lineage>
        <taxon>Eukaryota</taxon>
        <taxon>Metazoa</taxon>
        <taxon>Ecdysozoa</taxon>
        <taxon>Nematoda</taxon>
        <taxon>Chromadorea</taxon>
        <taxon>Plectida</taxon>
        <taxon>Plectina</taxon>
        <taxon>Plectoidea</taxon>
        <taxon>Plectidae</taxon>
        <taxon>Plectus</taxon>
    </lineage>
</organism>
<evidence type="ECO:0000313" key="2">
    <source>
        <dbReference type="WBParaSite" id="PSAMB.scaffold8849size5704.g31876.t1"/>
    </source>
</evidence>
<dbReference type="Proteomes" id="UP000887566">
    <property type="component" value="Unplaced"/>
</dbReference>
<reference evidence="2" key="1">
    <citation type="submission" date="2022-11" db="UniProtKB">
        <authorList>
            <consortium name="WormBaseParasite"/>
        </authorList>
    </citation>
    <scope>IDENTIFICATION</scope>
</reference>
<proteinExistence type="predicted"/>
<protein>
    <submittedName>
        <fullName evidence="2">Uncharacterized protein</fullName>
    </submittedName>
</protein>
<keyword evidence="1" id="KW-1185">Reference proteome</keyword>
<accession>A0A914XLC5</accession>
<dbReference type="WBParaSite" id="PSAMB.scaffold8849size5704.g31876.t1">
    <property type="protein sequence ID" value="PSAMB.scaffold8849size5704.g31876.t1"/>
    <property type="gene ID" value="PSAMB.scaffold8849size5704.g31876"/>
</dbReference>